<proteinExistence type="predicted"/>
<dbReference type="Proteomes" id="UP000677054">
    <property type="component" value="Unassembled WGS sequence"/>
</dbReference>
<dbReference type="PANTHER" id="PTHR46990">
    <property type="entry name" value="GLUTAREDOXIN DOMAIN-CONTAINING CYSTEINE-RICH PROTEIN 1"/>
    <property type="match status" value="1"/>
</dbReference>
<name>A0A7R8X5I1_9CRUS</name>
<dbReference type="InterPro" id="IPR042797">
    <property type="entry name" value="GRXCR1"/>
</dbReference>
<dbReference type="GO" id="GO:0007605">
    <property type="term" value="P:sensory perception of sound"/>
    <property type="evidence" value="ECO:0007669"/>
    <property type="project" value="InterPro"/>
</dbReference>
<accession>A0A7R8X5I1</accession>
<dbReference type="AlphaFoldDB" id="A0A7R8X5I1"/>
<reference evidence="1" key="1">
    <citation type="submission" date="2020-11" db="EMBL/GenBank/DDBJ databases">
        <authorList>
            <person name="Tran Van P."/>
        </authorList>
    </citation>
    <scope>NUCLEOTIDE SEQUENCE</scope>
</reference>
<dbReference type="Pfam" id="PF23733">
    <property type="entry name" value="GRXCR1-2_C"/>
    <property type="match status" value="1"/>
</dbReference>
<keyword evidence="2" id="KW-1185">Reference proteome</keyword>
<dbReference type="SUPFAM" id="SSF57938">
    <property type="entry name" value="DnaJ/Hsp40 cysteine-rich domain"/>
    <property type="match status" value="1"/>
</dbReference>
<sequence length="61" mass="6965">MKRVGEERVCTRCGGYRMLPCTVCNGSKKSVHRSHRSMEFRTLRCMHCDASGLIRCPDCNT</sequence>
<organism evidence="1">
    <name type="scientific">Darwinula stevensoni</name>
    <dbReference type="NCBI Taxonomy" id="69355"/>
    <lineage>
        <taxon>Eukaryota</taxon>
        <taxon>Metazoa</taxon>
        <taxon>Ecdysozoa</taxon>
        <taxon>Arthropoda</taxon>
        <taxon>Crustacea</taxon>
        <taxon>Oligostraca</taxon>
        <taxon>Ostracoda</taxon>
        <taxon>Podocopa</taxon>
        <taxon>Podocopida</taxon>
        <taxon>Darwinulocopina</taxon>
        <taxon>Darwinuloidea</taxon>
        <taxon>Darwinulidae</taxon>
        <taxon>Darwinula</taxon>
    </lineage>
</organism>
<dbReference type="InterPro" id="IPR036410">
    <property type="entry name" value="HSP_DnaJ_Cys-rich_dom_sf"/>
</dbReference>
<dbReference type="OrthoDB" id="423313at2759"/>
<dbReference type="PANTHER" id="PTHR46990:SF1">
    <property type="entry name" value="GLUTAREDOXIN DOMAIN-CONTAINING CYSTEINE-RICH PROTEIN 1"/>
    <property type="match status" value="1"/>
</dbReference>
<dbReference type="EMBL" id="LR899611">
    <property type="protein sequence ID" value="CAD7241081.1"/>
    <property type="molecule type" value="Genomic_DNA"/>
</dbReference>
<gene>
    <name evidence="1" type="ORF">DSTB1V02_LOCUS1083</name>
</gene>
<evidence type="ECO:0000313" key="1">
    <source>
        <dbReference type="EMBL" id="CAD7241081.1"/>
    </source>
</evidence>
<dbReference type="EMBL" id="CAJPEV010000094">
    <property type="protein sequence ID" value="CAG0880456.1"/>
    <property type="molecule type" value="Genomic_DNA"/>
</dbReference>
<protein>
    <submittedName>
        <fullName evidence="1">Uncharacterized protein</fullName>
    </submittedName>
</protein>
<evidence type="ECO:0000313" key="2">
    <source>
        <dbReference type="Proteomes" id="UP000677054"/>
    </source>
</evidence>